<sequence>MWRQSLVFKPATSERVGNITFHKIRQGWKIEKKTTDTDTCLASGDETLNDATTRVDAAMKVVSPSVVEKTIVMDCPVVNTLGVGPNPPPPTEQANAPAGNAPAYGFFLGKKVAYPVANYVRNTWDAMLENGPSSSGNKKKGVEPTIEVSNSNPFDVLNSVYNDVEFGTNGETTNLVNNETTSTGSSFMNIDNDGEFVSNTPIGEKIYKIKRQICKGKLRLLDNDGNPLVPTGIVESESEVEVVLDETANIRILTSGKDRSDKGYDTNILLE</sequence>
<gene>
    <name evidence="1" type="ORF">Tci_027310</name>
</gene>
<dbReference type="EMBL" id="BKCJ010003479">
    <property type="protein sequence ID" value="GEU55332.1"/>
    <property type="molecule type" value="Genomic_DNA"/>
</dbReference>
<evidence type="ECO:0000313" key="1">
    <source>
        <dbReference type="EMBL" id="GEU55332.1"/>
    </source>
</evidence>
<reference evidence="1" key="1">
    <citation type="journal article" date="2019" name="Sci. Rep.">
        <title>Draft genome of Tanacetum cinerariifolium, the natural source of mosquito coil.</title>
        <authorList>
            <person name="Yamashiro T."/>
            <person name="Shiraishi A."/>
            <person name="Satake H."/>
            <person name="Nakayama K."/>
        </authorList>
    </citation>
    <scope>NUCLEOTIDE SEQUENCE</scope>
</reference>
<organism evidence="1">
    <name type="scientific">Tanacetum cinerariifolium</name>
    <name type="common">Dalmatian daisy</name>
    <name type="synonym">Chrysanthemum cinerariifolium</name>
    <dbReference type="NCBI Taxonomy" id="118510"/>
    <lineage>
        <taxon>Eukaryota</taxon>
        <taxon>Viridiplantae</taxon>
        <taxon>Streptophyta</taxon>
        <taxon>Embryophyta</taxon>
        <taxon>Tracheophyta</taxon>
        <taxon>Spermatophyta</taxon>
        <taxon>Magnoliopsida</taxon>
        <taxon>eudicotyledons</taxon>
        <taxon>Gunneridae</taxon>
        <taxon>Pentapetalae</taxon>
        <taxon>asterids</taxon>
        <taxon>campanulids</taxon>
        <taxon>Asterales</taxon>
        <taxon>Asteraceae</taxon>
        <taxon>Asteroideae</taxon>
        <taxon>Anthemideae</taxon>
        <taxon>Anthemidinae</taxon>
        <taxon>Tanacetum</taxon>
    </lineage>
</organism>
<dbReference type="AlphaFoldDB" id="A0A6L2L3R4"/>
<comment type="caution">
    <text evidence="1">The sequence shown here is derived from an EMBL/GenBank/DDBJ whole genome shotgun (WGS) entry which is preliminary data.</text>
</comment>
<protein>
    <submittedName>
        <fullName evidence="1">Uncharacterized protein</fullName>
    </submittedName>
</protein>
<accession>A0A6L2L3R4</accession>
<name>A0A6L2L3R4_TANCI</name>
<proteinExistence type="predicted"/>